<dbReference type="PANTHER" id="PTHR22946">
    <property type="entry name" value="DIENELACTONE HYDROLASE DOMAIN-CONTAINING PROTEIN-RELATED"/>
    <property type="match status" value="1"/>
</dbReference>
<reference evidence="3 4" key="1">
    <citation type="journal article" date="2019" name="Int. J. Syst. Evol. Microbiol.">
        <title>Capsulimonas corticalis gen. nov., sp. nov., an aerobic capsulated bacterium, of a novel bacterial order, Capsulimonadales ord. nov., of the class Armatimonadia of the phylum Armatimonadetes.</title>
        <authorList>
            <person name="Li J."/>
            <person name="Kudo C."/>
            <person name="Tonouchi A."/>
        </authorList>
    </citation>
    <scope>NUCLEOTIDE SEQUENCE [LARGE SCALE GENOMIC DNA]</scope>
    <source>
        <strain evidence="3 4">AX-7</strain>
    </source>
</reference>
<evidence type="ECO:0000313" key="4">
    <source>
        <dbReference type="Proteomes" id="UP000287394"/>
    </source>
</evidence>
<dbReference type="RefSeq" id="WP_165864259.1">
    <property type="nucleotide sequence ID" value="NZ_AP025739.1"/>
</dbReference>
<accession>A0A402CX16</accession>
<dbReference type="SUPFAM" id="SSF53474">
    <property type="entry name" value="alpha/beta-Hydrolases"/>
    <property type="match status" value="1"/>
</dbReference>
<evidence type="ECO:0000259" key="2">
    <source>
        <dbReference type="Pfam" id="PF00326"/>
    </source>
</evidence>
<keyword evidence="4" id="KW-1185">Reference proteome</keyword>
<gene>
    <name evidence="3" type="ORF">CCAX7_44800</name>
</gene>
<dbReference type="GO" id="GO:0006508">
    <property type="term" value="P:proteolysis"/>
    <property type="evidence" value="ECO:0007669"/>
    <property type="project" value="InterPro"/>
</dbReference>
<dbReference type="GO" id="GO:0008236">
    <property type="term" value="F:serine-type peptidase activity"/>
    <property type="evidence" value="ECO:0007669"/>
    <property type="project" value="InterPro"/>
</dbReference>
<protein>
    <recommendedName>
        <fullName evidence="2">Peptidase S9 prolyl oligopeptidase catalytic domain-containing protein</fullName>
    </recommendedName>
</protein>
<dbReference type="InterPro" id="IPR029058">
    <property type="entry name" value="AB_hydrolase_fold"/>
</dbReference>
<dbReference type="EMBL" id="AP025739">
    <property type="protein sequence ID" value="BDI32429.1"/>
    <property type="molecule type" value="Genomic_DNA"/>
</dbReference>
<sequence>MPTFEPGMSGSVVQTRTAINSRVTLWVFLPPNTGKKIGCVIIAPSGTPQIYGADLGNTQEYFLYVRAGFAVVAYSLDGSLPDDPSVDQTLDAHRAFARAGAGVEDANAAIDYIHRYLPQIDPMRIYTAGHSSAGAEALLVAATNPRIHGCLAYCPPTDLIAEHGGKLAGLQEFIPDIRSFLTHTSPSENIHKLSCPVFLFASLGDRTIAAASVDKFANELKRENSHVSFVCARDGGHYEAMIKDGVPRGVEWLKIVDTKLKSQK</sequence>
<dbReference type="GO" id="GO:0052689">
    <property type="term" value="F:carboxylic ester hydrolase activity"/>
    <property type="evidence" value="ECO:0007669"/>
    <property type="project" value="UniProtKB-ARBA"/>
</dbReference>
<keyword evidence="1" id="KW-0378">Hydrolase</keyword>
<evidence type="ECO:0000313" key="3">
    <source>
        <dbReference type="EMBL" id="BDI32429.1"/>
    </source>
</evidence>
<dbReference type="Gene3D" id="3.40.50.1820">
    <property type="entry name" value="alpha/beta hydrolase"/>
    <property type="match status" value="1"/>
</dbReference>
<proteinExistence type="predicted"/>
<evidence type="ECO:0000256" key="1">
    <source>
        <dbReference type="ARBA" id="ARBA00022801"/>
    </source>
</evidence>
<feature type="domain" description="Peptidase S9 prolyl oligopeptidase catalytic" evidence="2">
    <location>
        <begin position="92"/>
        <end position="238"/>
    </location>
</feature>
<dbReference type="InterPro" id="IPR001375">
    <property type="entry name" value="Peptidase_S9_cat"/>
</dbReference>
<dbReference type="KEGG" id="ccot:CCAX7_44800"/>
<dbReference type="InterPro" id="IPR050261">
    <property type="entry name" value="FrsA_esterase"/>
</dbReference>
<dbReference type="Pfam" id="PF00326">
    <property type="entry name" value="Peptidase_S9"/>
    <property type="match status" value="1"/>
</dbReference>
<organism evidence="3 4">
    <name type="scientific">Capsulimonas corticalis</name>
    <dbReference type="NCBI Taxonomy" id="2219043"/>
    <lineage>
        <taxon>Bacteria</taxon>
        <taxon>Bacillati</taxon>
        <taxon>Armatimonadota</taxon>
        <taxon>Armatimonadia</taxon>
        <taxon>Capsulimonadales</taxon>
        <taxon>Capsulimonadaceae</taxon>
        <taxon>Capsulimonas</taxon>
    </lineage>
</organism>
<dbReference type="AlphaFoldDB" id="A0A402CX16"/>
<dbReference type="PANTHER" id="PTHR22946:SF9">
    <property type="entry name" value="POLYKETIDE TRANSFERASE AF380"/>
    <property type="match status" value="1"/>
</dbReference>
<name>A0A402CX16_9BACT</name>
<dbReference type="Proteomes" id="UP000287394">
    <property type="component" value="Chromosome"/>
</dbReference>